<dbReference type="SUPFAM" id="SSF51445">
    <property type="entry name" value="(Trans)glycosidases"/>
    <property type="match status" value="1"/>
</dbReference>
<dbReference type="CDD" id="cd14791">
    <property type="entry name" value="GH36"/>
    <property type="match status" value="1"/>
</dbReference>
<dbReference type="InterPro" id="IPR050985">
    <property type="entry name" value="Alpha-glycosidase_related"/>
</dbReference>
<keyword evidence="4" id="KW-1185">Reference proteome</keyword>
<dbReference type="InterPro" id="IPR002252">
    <property type="entry name" value="Glyco_hydro_36"/>
</dbReference>
<dbReference type="PRINTS" id="PR00743">
    <property type="entry name" value="GLHYDRLASE36"/>
</dbReference>
<dbReference type="RefSeq" id="WP_185675468.1">
    <property type="nucleotide sequence ID" value="NZ_JACHVB010000024.1"/>
</dbReference>
<organism evidence="3 4">
    <name type="scientific">Ruficoccus amylovorans</name>
    <dbReference type="NCBI Taxonomy" id="1804625"/>
    <lineage>
        <taxon>Bacteria</taxon>
        <taxon>Pseudomonadati</taxon>
        <taxon>Verrucomicrobiota</taxon>
        <taxon>Opitutia</taxon>
        <taxon>Puniceicoccales</taxon>
        <taxon>Cerasicoccaceae</taxon>
        <taxon>Ruficoccus</taxon>
    </lineage>
</organism>
<evidence type="ECO:0000313" key="3">
    <source>
        <dbReference type="EMBL" id="MBC2594483.1"/>
    </source>
</evidence>
<dbReference type="Pfam" id="PF02065">
    <property type="entry name" value="Melibiase"/>
    <property type="match status" value="1"/>
</dbReference>
<accession>A0A842HDA2</accession>
<gene>
    <name evidence="3" type="ORF">H5P28_09460</name>
</gene>
<comment type="caution">
    <text evidence="3">The sequence shown here is derived from an EMBL/GenBank/DDBJ whole genome shotgun (WGS) entry which is preliminary data.</text>
</comment>
<name>A0A842HDA2_9BACT</name>
<evidence type="ECO:0000256" key="1">
    <source>
        <dbReference type="ARBA" id="ARBA00022801"/>
    </source>
</evidence>
<evidence type="ECO:0000256" key="2">
    <source>
        <dbReference type="ARBA" id="ARBA00023295"/>
    </source>
</evidence>
<dbReference type="PANTHER" id="PTHR43053">
    <property type="entry name" value="GLYCOSIDASE FAMILY 31"/>
    <property type="match status" value="1"/>
</dbReference>
<dbReference type="InterPro" id="IPR017853">
    <property type="entry name" value="GH"/>
</dbReference>
<dbReference type="GO" id="GO:0016052">
    <property type="term" value="P:carbohydrate catabolic process"/>
    <property type="evidence" value="ECO:0007669"/>
    <property type="project" value="InterPro"/>
</dbReference>
<dbReference type="InterPro" id="IPR038417">
    <property type="entry name" value="Alpga-gal_N_sf"/>
</dbReference>
<protein>
    <submittedName>
        <fullName evidence="3">Alpha-galactosidase</fullName>
    </submittedName>
</protein>
<sequence>MKNRSAIFFGETLSACMNGLCVDRVATASGGLELRICPEEKSTKRVPRRAGIYGRPECGISDPTPAKPDSMVQVKLARDAMAPGFLSGITMQDSITTLGLKHVEAVAEDRKGLGEEVLTTCFLNEASGLRVCQHIEPTPVPGTLRMWSTATNTGTEALELEHLASFVLSGITPFAPDEAPGRLRLHRFRSWWCNEGKHDDDLLEDLHLIRNWRGIMLINERFGQVGTSPVRNFFPFVALEDAEAGVIWGAQLAWAGSWQMEVTRRADAVSLSGGLADHEFGHWKKCLRPGERFESPKAHIACVAGQLHDLSAKLVELQEALLPEPPETEKSLPVIFNEWCTNWGSPSHDKTLALARRLQGSGVKYIVIDDGWAKRPPQATRQSNGDWILDTEKFPHGIKATCDALREMGYIPGVWFEFEVCNPDSEAFEQTDHHLQRYGKVLQVGSRRFWNLNDPWVVDYLDQKLIQFIRDNGFGYLKVDFNDNIGMGCDHEDSLGEGLRQHVEGIYRSFSRIKDQVGNLVIENCSSGGFRLEPSMMALTSMSSFSDAHESTNIPIIARQLHYLIPPRQSQIWAVLYPDDTPERFMYSLTATFYGRMCLSGPVHDLSDAQIALVHRAVRFYGRVAPIIREGVTQFVGKTPQNWRDPVGWSGILRTSRDGSEALIVVHEYERRNDQPTSISLPLGEGWEIVDCLFDGTTKEPVHRDGSLELYSGMSFRGWALHLRQRALTSL</sequence>
<reference evidence="3 4" key="1">
    <citation type="submission" date="2020-07" db="EMBL/GenBank/DDBJ databases">
        <authorList>
            <person name="Feng X."/>
        </authorList>
    </citation>
    <scope>NUCLEOTIDE SEQUENCE [LARGE SCALE GENOMIC DNA]</scope>
    <source>
        <strain evidence="3 4">JCM31066</strain>
    </source>
</reference>
<dbReference type="EMBL" id="JACHVB010000024">
    <property type="protein sequence ID" value="MBC2594483.1"/>
    <property type="molecule type" value="Genomic_DNA"/>
</dbReference>
<dbReference type="PANTHER" id="PTHR43053:SF3">
    <property type="entry name" value="ALPHA-GALACTOSIDASE C-RELATED"/>
    <property type="match status" value="1"/>
</dbReference>
<dbReference type="Gene3D" id="2.70.98.60">
    <property type="entry name" value="alpha-galactosidase from lactobacil brevis"/>
    <property type="match status" value="1"/>
</dbReference>
<proteinExistence type="predicted"/>
<dbReference type="Gene3D" id="3.20.20.70">
    <property type="entry name" value="Aldolase class I"/>
    <property type="match status" value="1"/>
</dbReference>
<dbReference type="GO" id="GO:0004557">
    <property type="term" value="F:alpha-galactosidase activity"/>
    <property type="evidence" value="ECO:0007669"/>
    <property type="project" value="UniProtKB-EC"/>
</dbReference>
<evidence type="ECO:0000313" key="4">
    <source>
        <dbReference type="Proteomes" id="UP000546464"/>
    </source>
</evidence>
<keyword evidence="1" id="KW-0378">Hydrolase</keyword>
<dbReference type="Proteomes" id="UP000546464">
    <property type="component" value="Unassembled WGS sequence"/>
</dbReference>
<dbReference type="AlphaFoldDB" id="A0A842HDA2"/>
<keyword evidence="2" id="KW-0326">Glycosidase</keyword>
<dbReference type="InterPro" id="IPR013785">
    <property type="entry name" value="Aldolase_TIM"/>
</dbReference>